<evidence type="ECO:0000256" key="7">
    <source>
        <dbReference type="RuleBase" id="RU004504"/>
    </source>
</evidence>
<dbReference type="PANTHER" id="PTHR43586">
    <property type="entry name" value="CYSTEINE DESULFURASE"/>
    <property type="match status" value="1"/>
</dbReference>
<comment type="function">
    <text evidence="8">Catalyzes the removal of elemental sulfur and selenium atoms from L-cysteine, L-cystine, L-selenocysteine, and L-selenocystine to produce L-alanine.</text>
</comment>
<dbReference type="InterPro" id="IPR015421">
    <property type="entry name" value="PyrdxlP-dep_Trfase_major"/>
</dbReference>
<comment type="similarity">
    <text evidence="2 8">Belongs to the class-V pyridoxal-phosphate-dependent aminotransferase family. Csd subfamily.</text>
</comment>
<sequence length="406" mass="44799">MNVNEIRALFPILHQQVNGHPLVYFDSAATSQKPLPVIEALDRYYREYNSNVHRGVHTLGTKATDAYEGAREKVRRFLNAQSAQEIIFTRGTTASLNLVASSYGRANVKEGDEIVITYMEHHSNLIPWQQLAKQTGATLKYIPLQEDGTIDLRDVEATITKAAKIVAIAHVSNVLGTINPVREIARIAHERGAVVVVDAAQSAPHMKIDVQALDCDFLALSGHKMCGPTGIGVLYGKKKWLEQMEPIEFGGEMIDFVELYDSTWKELPWKFEGGTPIIAGAIGLGAAIDFLEQVGLDAIAAHEHELAQYALERMADIEGVTVYGPKERAGLVTFNIDGVHPHDVATVLDAEGIAIRAGHHCAQPLMKWLGVTATARASFYLYNTKEEIDRFIAALQKAKEYFSHVF</sequence>
<evidence type="ECO:0000256" key="1">
    <source>
        <dbReference type="ARBA" id="ARBA00001933"/>
    </source>
</evidence>
<dbReference type="GO" id="GO:0031071">
    <property type="term" value="F:cysteine desulfurase activity"/>
    <property type="evidence" value="ECO:0007669"/>
    <property type="project" value="UniProtKB-EC"/>
</dbReference>
<proteinExistence type="inferred from homology"/>
<dbReference type="EMBL" id="CP133076">
    <property type="protein sequence ID" value="WMJ16690.1"/>
    <property type="molecule type" value="Genomic_DNA"/>
</dbReference>
<comment type="catalytic activity">
    <reaction evidence="6 8">
        <text>(sulfur carrier)-H + L-cysteine = (sulfur carrier)-SH + L-alanine</text>
        <dbReference type="Rhea" id="RHEA:43892"/>
        <dbReference type="Rhea" id="RHEA-COMP:14737"/>
        <dbReference type="Rhea" id="RHEA-COMP:14739"/>
        <dbReference type="ChEBI" id="CHEBI:29917"/>
        <dbReference type="ChEBI" id="CHEBI:35235"/>
        <dbReference type="ChEBI" id="CHEBI:57972"/>
        <dbReference type="ChEBI" id="CHEBI:64428"/>
        <dbReference type="EC" id="2.8.1.7"/>
    </reaction>
</comment>
<evidence type="ECO:0000256" key="8">
    <source>
        <dbReference type="RuleBase" id="RU004506"/>
    </source>
</evidence>
<dbReference type="PANTHER" id="PTHR43586:SF8">
    <property type="entry name" value="CYSTEINE DESULFURASE 1, CHLOROPLASTIC"/>
    <property type="match status" value="1"/>
</dbReference>
<dbReference type="InterPro" id="IPR020578">
    <property type="entry name" value="Aminotrans_V_PyrdxlP_BS"/>
</dbReference>
<dbReference type="InterPro" id="IPR010970">
    <property type="entry name" value="Cys_dSase_SufS"/>
</dbReference>
<name>A0ABY9MFE1_9BACL</name>
<dbReference type="Gene3D" id="3.90.1150.10">
    <property type="entry name" value="Aspartate Aminotransferase, domain 1"/>
    <property type="match status" value="1"/>
</dbReference>
<dbReference type="PROSITE" id="PS00595">
    <property type="entry name" value="AA_TRANSFER_CLASS_5"/>
    <property type="match status" value="1"/>
</dbReference>
<evidence type="ECO:0000313" key="11">
    <source>
        <dbReference type="Proteomes" id="UP001223761"/>
    </source>
</evidence>
<accession>A0ABY9MFE1</accession>
<dbReference type="InterPro" id="IPR016454">
    <property type="entry name" value="Cysteine_dSase"/>
</dbReference>
<dbReference type="NCBIfam" id="TIGR01979">
    <property type="entry name" value="sufS"/>
    <property type="match status" value="1"/>
</dbReference>
<evidence type="ECO:0000256" key="3">
    <source>
        <dbReference type="ARBA" id="ARBA00012239"/>
    </source>
</evidence>
<dbReference type="InterPro" id="IPR000192">
    <property type="entry name" value="Aminotrans_V_dom"/>
</dbReference>
<dbReference type="SUPFAM" id="SSF53383">
    <property type="entry name" value="PLP-dependent transferases"/>
    <property type="match status" value="1"/>
</dbReference>
<dbReference type="InterPro" id="IPR015422">
    <property type="entry name" value="PyrdxlP-dep_Trfase_small"/>
</dbReference>
<reference evidence="10 11" key="1">
    <citation type="submission" date="2023-08" db="EMBL/GenBank/DDBJ databases">
        <title>Genome sequencing of the thermostable Gram positive bacteria Geobacillus proteiniphilus strain T-6.</title>
        <authorList>
            <person name="Shulami S."/>
            <person name="Shoham Y."/>
        </authorList>
    </citation>
    <scope>NUCLEOTIDE SEQUENCE [LARGE SCALE GENOMIC DNA]</scope>
    <source>
        <strain evidence="10 11">T-6</strain>
    </source>
</reference>
<comment type="cofactor">
    <cofactor evidence="1 7">
        <name>pyridoxal 5'-phosphate</name>
        <dbReference type="ChEBI" id="CHEBI:597326"/>
    </cofactor>
</comment>
<feature type="domain" description="Aminotransferase class V" evidence="9">
    <location>
        <begin position="23"/>
        <end position="391"/>
    </location>
</feature>
<dbReference type="InterPro" id="IPR015424">
    <property type="entry name" value="PyrdxlP-dep_Trfase"/>
</dbReference>
<evidence type="ECO:0000256" key="6">
    <source>
        <dbReference type="ARBA" id="ARBA00050776"/>
    </source>
</evidence>
<evidence type="ECO:0000259" key="9">
    <source>
        <dbReference type="Pfam" id="PF00266"/>
    </source>
</evidence>
<keyword evidence="5 8" id="KW-0663">Pyridoxal phosphate</keyword>
<dbReference type="EC" id="2.8.1.7" evidence="3 8"/>
<dbReference type="PIRSF" id="PIRSF005572">
    <property type="entry name" value="NifS"/>
    <property type="match status" value="1"/>
</dbReference>
<evidence type="ECO:0000256" key="4">
    <source>
        <dbReference type="ARBA" id="ARBA00022679"/>
    </source>
</evidence>
<evidence type="ECO:0000256" key="2">
    <source>
        <dbReference type="ARBA" id="ARBA00010447"/>
    </source>
</evidence>
<protein>
    <recommendedName>
        <fullName evidence="3 8">Cysteine desulfurase</fullName>
        <ecNumber evidence="3 8">2.8.1.7</ecNumber>
    </recommendedName>
</protein>
<dbReference type="Pfam" id="PF00266">
    <property type="entry name" value="Aminotran_5"/>
    <property type="match status" value="1"/>
</dbReference>
<dbReference type="Proteomes" id="UP001223761">
    <property type="component" value="Chromosome"/>
</dbReference>
<dbReference type="RefSeq" id="WP_079936024.1">
    <property type="nucleotide sequence ID" value="NZ_CP133076.1"/>
</dbReference>
<dbReference type="CDD" id="cd06453">
    <property type="entry name" value="SufS_like"/>
    <property type="match status" value="1"/>
</dbReference>
<evidence type="ECO:0000256" key="5">
    <source>
        <dbReference type="ARBA" id="ARBA00022898"/>
    </source>
</evidence>
<keyword evidence="4 8" id="KW-0808">Transferase</keyword>
<evidence type="ECO:0000313" key="10">
    <source>
        <dbReference type="EMBL" id="WMJ16690.1"/>
    </source>
</evidence>
<dbReference type="Gene3D" id="3.40.640.10">
    <property type="entry name" value="Type I PLP-dependent aspartate aminotransferase-like (Major domain)"/>
    <property type="match status" value="1"/>
</dbReference>
<organism evidence="10 11">
    <name type="scientific">Geobacillus proteiniphilus</name>
    <dbReference type="NCBI Taxonomy" id="860353"/>
    <lineage>
        <taxon>Bacteria</taxon>
        <taxon>Bacillati</taxon>
        <taxon>Bacillota</taxon>
        <taxon>Bacilli</taxon>
        <taxon>Bacillales</taxon>
        <taxon>Anoxybacillaceae</taxon>
        <taxon>Geobacillus</taxon>
    </lineage>
</organism>
<keyword evidence="11" id="KW-1185">Reference proteome</keyword>
<gene>
    <name evidence="10" type="ORF">RA955_00610</name>
</gene>